<gene>
    <name evidence="6" type="ORF">H7K45_27280</name>
</gene>
<evidence type="ECO:0000259" key="5">
    <source>
        <dbReference type="Pfam" id="PF00890"/>
    </source>
</evidence>
<evidence type="ECO:0000313" key="6">
    <source>
        <dbReference type="EMBL" id="MCV7424263.1"/>
    </source>
</evidence>
<reference evidence="6" key="1">
    <citation type="submission" date="2020-07" db="EMBL/GenBank/DDBJ databases">
        <authorList>
            <person name="Pettersson B.M.F."/>
            <person name="Behra P.R.K."/>
            <person name="Ramesh M."/>
            <person name="Das S."/>
            <person name="Dasgupta S."/>
            <person name="Kirsebom L.A."/>
        </authorList>
    </citation>
    <scope>NUCLEOTIDE SEQUENCE</scope>
    <source>
        <strain evidence="6">DSM 44838</strain>
    </source>
</reference>
<dbReference type="AlphaFoldDB" id="A0A9X2Z791"/>
<keyword evidence="7" id="KW-1185">Reference proteome</keyword>
<dbReference type="SUPFAM" id="SSF51905">
    <property type="entry name" value="FAD/NAD(P)-binding domain"/>
    <property type="match status" value="1"/>
</dbReference>
<organism evidence="6 7">
    <name type="scientific">Mycobacterium yunnanensis</name>
    <dbReference type="NCBI Taxonomy" id="368477"/>
    <lineage>
        <taxon>Bacteria</taxon>
        <taxon>Bacillati</taxon>
        <taxon>Actinomycetota</taxon>
        <taxon>Actinomycetes</taxon>
        <taxon>Mycobacteriales</taxon>
        <taxon>Mycobacteriaceae</taxon>
        <taxon>Mycobacterium</taxon>
    </lineage>
</organism>
<keyword evidence="3" id="KW-0274">FAD</keyword>
<dbReference type="Pfam" id="PF00890">
    <property type="entry name" value="FAD_binding_2"/>
    <property type="match status" value="1"/>
</dbReference>
<dbReference type="SUPFAM" id="SSF56425">
    <property type="entry name" value="Succinate dehydrogenase/fumarate reductase flavoprotein, catalytic domain"/>
    <property type="match status" value="1"/>
</dbReference>
<accession>A0A9X2Z791</accession>
<keyword evidence="2" id="KW-0285">Flavoprotein</keyword>
<protein>
    <submittedName>
        <fullName evidence="6">FAD-binding protein</fullName>
    </submittedName>
</protein>
<feature type="domain" description="FAD-dependent oxidoreductase 2 FAD-binding" evidence="5">
    <location>
        <begin position="16"/>
        <end position="500"/>
    </location>
</feature>
<dbReference type="Proteomes" id="UP001141629">
    <property type="component" value="Unassembled WGS sequence"/>
</dbReference>
<keyword evidence="4" id="KW-0560">Oxidoreductase</keyword>
<proteinExistence type="predicted"/>
<dbReference type="InterPro" id="IPR050315">
    <property type="entry name" value="FAD-oxidoreductase_2"/>
</dbReference>
<comment type="cofactor">
    <cofactor evidence="1">
        <name>FAD</name>
        <dbReference type="ChEBI" id="CHEBI:57692"/>
    </cofactor>
</comment>
<dbReference type="EMBL" id="JACKVK010000013">
    <property type="protein sequence ID" value="MCV7424263.1"/>
    <property type="molecule type" value="Genomic_DNA"/>
</dbReference>
<evidence type="ECO:0000256" key="3">
    <source>
        <dbReference type="ARBA" id="ARBA00022827"/>
    </source>
</evidence>
<comment type="caution">
    <text evidence="6">The sequence shown here is derived from an EMBL/GenBank/DDBJ whole genome shotgun (WGS) entry which is preliminary data.</text>
</comment>
<dbReference type="Gene3D" id="3.50.50.60">
    <property type="entry name" value="FAD/NAD(P)-binding domain"/>
    <property type="match status" value="2"/>
</dbReference>
<dbReference type="GO" id="GO:0033765">
    <property type="term" value="F:steroid dehydrogenase activity, acting on the CH-CH group of donors"/>
    <property type="evidence" value="ECO:0007669"/>
    <property type="project" value="UniProtKB-ARBA"/>
</dbReference>
<dbReference type="RefSeq" id="WP_263999242.1">
    <property type="nucleotide sequence ID" value="NZ_JACKVK010000013.1"/>
</dbReference>
<dbReference type="GO" id="GO:0008202">
    <property type="term" value="P:steroid metabolic process"/>
    <property type="evidence" value="ECO:0007669"/>
    <property type="project" value="UniProtKB-ARBA"/>
</dbReference>
<dbReference type="NCBIfam" id="NF009474">
    <property type="entry name" value="PRK12837.1"/>
    <property type="match status" value="1"/>
</dbReference>
<evidence type="ECO:0000256" key="2">
    <source>
        <dbReference type="ARBA" id="ARBA00022630"/>
    </source>
</evidence>
<sequence length="521" mass="54699">MTGTSDAPEQWDETVDVVVVGSGGGITGAYTAAREGLSVALVEASDKLGGTTAFSGGGGMWFPCNPVLRRAGVDDTIADALTYFHAVVGDRTPRDLQRAYVEGGARLVEYLERDESFAFKVLPWPDYFGSAPCARLDGMRHIVSRALHSEVLGPFADRIRGPLDTERLGAPAPELLTGGRALIGRLLAALLRHPHAAVHVESPLSDLVVSDGTVTGAVVQRHGAAVWIRARRGVLLAAGGFEHDDEMRETFRVPGRSADSMGATENTGAAHRAAVGVGAAVDLMDQAWWSPGLTHPDGRSTFSLGATGGIFVDSRGRRFVNESAPYDRLGRDVVAHLATGVARLPFWMVYDDTGGEIPPLLSTSVSLVEPERYRAAGLWHTADTVEALAEAIGVPPGHLIDTVSRFNELAADGTDRDFGRGDEAYDRAFTGGASPLVPLVRPPYHAASFGLSDLGTKGGLRTDCDARVLDASGRPIPGLYAAGNTMAAVSGTVYPGGGNPIGASMLFSHLAALHMASSTTA</sequence>
<dbReference type="InterPro" id="IPR003953">
    <property type="entry name" value="FAD-dep_OxRdtase_2_FAD-bd"/>
</dbReference>
<name>A0A9X2Z791_9MYCO</name>
<evidence type="ECO:0000256" key="1">
    <source>
        <dbReference type="ARBA" id="ARBA00001974"/>
    </source>
</evidence>
<dbReference type="PANTHER" id="PTHR43400:SF10">
    <property type="entry name" value="3-OXOSTEROID 1-DEHYDROGENASE"/>
    <property type="match status" value="1"/>
</dbReference>
<reference evidence="6" key="2">
    <citation type="journal article" date="2022" name="BMC Genomics">
        <title>Comparative genome analysis of mycobacteria focusing on tRNA and non-coding RNA.</title>
        <authorList>
            <person name="Behra P.R.K."/>
            <person name="Pettersson B.M.F."/>
            <person name="Ramesh M."/>
            <person name="Das S."/>
            <person name="Dasgupta S."/>
            <person name="Kirsebom L.A."/>
        </authorList>
    </citation>
    <scope>NUCLEOTIDE SEQUENCE</scope>
    <source>
        <strain evidence="6">DSM 44838</strain>
    </source>
</reference>
<dbReference type="PANTHER" id="PTHR43400">
    <property type="entry name" value="FUMARATE REDUCTASE"/>
    <property type="match status" value="1"/>
</dbReference>
<evidence type="ECO:0000256" key="4">
    <source>
        <dbReference type="ARBA" id="ARBA00023002"/>
    </source>
</evidence>
<evidence type="ECO:0000313" key="7">
    <source>
        <dbReference type="Proteomes" id="UP001141629"/>
    </source>
</evidence>
<dbReference type="InterPro" id="IPR027477">
    <property type="entry name" value="Succ_DH/fumarate_Rdtase_cat_sf"/>
</dbReference>
<dbReference type="InterPro" id="IPR036188">
    <property type="entry name" value="FAD/NAD-bd_sf"/>
</dbReference>